<feature type="compositionally biased region" description="Polar residues" evidence="1">
    <location>
        <begin position="39"/>
        <end position="58"/>
    </location>
</feature>
<evidence type="ECO:0000256" key="1">
    <source>
        <dbReference type="SAM" id="MobiDB-lite"/>
    </source>
</evidence>
<proteinExistence type="predicted"/>
<dbReference type="EMBL" id="BPLQ01003094">
    <property type="protein sequence ID" value="GIX97900.1"/>
    <property type="molecule type" value="Genomic_DNA"/>
</dbReference>
<evidence type="ECO:0000313" key="2">
    <source>
        <dbReference type="EMBL" id="GIX97900.1"/>
    </source>
</evidence>
<name>A0AAV4PLS2_9ARAC</name>
<comment type="caution">
    <text evidence="2">The sequence shown here is derived from an EMBL/GenBank/DDBJ whole genome shotgun (WGS) entry which is preliminary data.</text>
</comment>
<organism evidence="2 3">
    <name type="scientific">Caerostris darwini</name>
    <dbReference type="NCBI Taxonomy" id="1538125"/>
    <lineage>
        <taxon>Eukaryota</taxon>
        <taxon>Metazoa</taxon>
        <taxon>Ecdysozoa</taxon>
        <taxon>Arthropoda</taxon>
        <taxon>Chelicerata</taxon>
        <taxon>Arachnida</taxon>
        <taxon>Araneae</taxon>
        <taxon>Araneomorphae</taxon>
        <taxon>Entelegynae</taxon>
        <taxon>Araneoidea</taxon>
        <taxon>Araneidae</taxon>
        <taxon>Caerostris</taxon>
    </lineage>
</organism>
<gene>
    <name evidence="2" type="ORF">CDAR_435841</name>
</gene>
<protein>
    <submittedName>
        <fullName evidence="2">Uncharacterized protein</fullName>
    </submittedName>
</protein>
<sequence length="199" mass="22643">MNRQLYTNGFPISEKSPRGLEIVFRFFKSTHQPPFQPFLNQANSSETSTSKPFQTFNEKSYPKPNKHSAQEKLPLASNCPHQKVCNHLDIVLKYSPATFSTLFNSSELFQTSTSKPLKSFNEKSYPKPNKHSAQIVLKYSPATFSTLFNSSELFQTSTSKPLKSFNEKSYPKPNKHSAQEKLPLASNCHHQNDCNHLDV</sequence>
<evidence type="ECO:0000313" key="3">
    <source>
        <dbReference type="Proteomes" id="UP001054837"/>
    </source>
</evidence>
<feature type="region of interest" description="Disordered" evidence="1">
    <location>
        <begin position="39"/>
        <end position="68"/>
    </location>
</feature>
<keyword evidence="3" id="KW-1185">Reference proteome</keyword>
<dbReference type="Proteomes" id="UP001054837">
    <property type="component" value="Unassembled WGS sequence"/>
</dbReference>
<reference evidence="2 3" key="1">
    <citation type="submission" date="2021-06" db="EMBL/GenBank/DDBJ databases">
        <title>Caerostris darwini draft genome.</title>
        <authorList>
            <person name="Kono N."/>
            <person name="Arakawa K."/>
        </authorList>
    </citation>
    <scope>NUCLEOTIDE SEQUENCE [LARGE SCALE GENOMIC DNA]</scope>
</reference>
<dbReference type="AlphaFoldDB" id="A0AAV4PLS2"/>
<accession>A0AAV4PLS2</accession>